<feature type="region of interest" description="Disordered" evidence="1">
    <location>
        <begin position="1"/>
        <end position="28"/>
    </location>
</feature>
<accession>A0AAV9UGE5</accession>
<dbReference type="AlphaFoldDB" id="A0AAV9UGE5"/>
<evidence type="ECO:0000313" key="3">
    <source>
        <dbReference type="Proteomes" id="UP001375240"/>
    </source>
</evidence>
<name>A0AAV9UGE5_9PEZI</name>
<dbReference type="Proteomes" id="UP001375240">
    <property type="component" value="Unassembled WGS sequence"/>
</dbReference>
<comment type="caution">
    <text evidence="2">The sequence shown here is derived from an EMBL/GenBank/DDBJ whole genome shotgun (WGS) entry which is preliminary data.</text>
</comment>
<sequence>MPTPDEDANGEMAKGHDEEIGPPMKLPYQQPESLPGHWEYWNDYNTRDKIPSNLFDEARQAIKGIEATRYPDPNMLCSMGFDPLHQDISETPAQAWGIPLGCNNGFGLHIWSYNLKKQRRFISCQFAIQKAWDLIGAIESLSPDKDSYFGPYAEIGHTIMYRDSEGRVTTTRKFGYTRWSEDYTFYIIVSHWQDNGPCPKGFLVLEGGDVAEAVNGSSWETFGKTFCQSDGVTCWETPRIGTSN</sequence>
<proteinExistence type="predicted"/>
<evidence type="ECO:0000256" key="1">
    <source>
        <dbReference type="SAM" id="MobiDB-lite"/>
    </source>
</evidence>
<evidence type="ECO:0000313" key="2">
    <source>
        <dbReference type="EMBL" id="KAK6341510.1"/>
    </source>
</evidence>
<protein>
    <submittedName>
        <fullName evidence="2">Uncharacterized protein</fullName>
    </submittedName>
</protein>
<reference evidence="2 3" key="1">
    <citation type="submission" date="2019-10" db="EMBL/GenBank/DDBJ databases">
        <authorList>
            <person name="Palmer J.M."/>
        </authorList>
    </citation>
    <scope>NUCLEOTIDE SEQUENCE [LARGE SCALE GENOMIC DNA]</scope>
    <source>
        <strain evidence="2 3">TWF696</strain>
    </source>
</reference>
<organism evidence="2 3">
    <name type="scientific">Orbilia brochopaga</name>
    <dbReference type="NCBI Taxonomy" id="3140254"/>
    <lineage>
        <taxon>Eukaryota</taxon>
        <taxon>Fungi</taxon>
        <taxon>Dikarya</taxon>
        <taxon>Ascomycota</taxon>
        <taxon>Pezizomycotina</taxon>
        <taxon>Orbiliomycetes</taxon>
        <taxon>Orbiliales</taxon>
        <taxon>Orbiliaceae</taxon>
        <taxon>Orbilia</taxon>
    </lineage>
</organism>
<keyword evidence="3" id="KW-1185">Reference proteome</keyword>
<dbReference type="EMBL" id="JAVHNQ010000007">
    <property type="protein sequence ID" value="KAK6341510.1"/>
    <property type="molecule type" value="Genomic_DNA"/>
</dbReference>
<gene>
    <name evidence="2" type="ORF">TWF696_008582</name>
</gene>